<organism evidence="1 2">
    <name type="scientific">Tsukamurella soli</name>
    <dbReference type="NCBI Taxonomy" id="644556"/>
    <lineage>
        <taxon>Bacteria</taxon>
        <taxon>Bacillati</taxon>
        <taxon>Actinomycetota</taxon>
        <taxon>Actinomycetes</taxon>
        <taxon>Mycobacteriales</taxon>
        <taxon>Tsukamurellaceae</taxon>
        <taxon>Tsukamurella</taxon>
    </lineage>
</organism>
<accession>A0ABP8J6K0</accession>
<reference evidence="2" key="1">
    <citation type="journal article" date="2019" name="Int. J. Syst. Evol. Microbiol.">
        <title>The Global Catalogue of Microorganisms (GCM) 10K type strain sequencing project: providing services to taxonomists for standard genome sequencing and annotation.</title>
        <authorList>
            <consortium name="The Broad Institute Genomics Platform"/>
            <consortium name="The Broad Institute Genome Sequencing Center for Infectious Disease"/>
            <person name="Wu L."/>
            <person name="Ma J."/>
        </authorList>
    </citation>
    <scope>NUCLEOTIDE SEQUENCE [LARGE SCALE GENOMIC DNA]</scope>
    <source>
        <strain evidence="2">JCM 17688</strain>
    </source>
</reference>
<protein>
    <submittedName>
        <fullName evidence="1">Uncharacterized protein</fullName>
    </submittedName>
</protein>
<evidence type="ECO:0000313" key="2">
    <source>
        <dbReference type="Proteomes" id="UP001500635"/>
    </source>
</evidence>
<proteinExistence type="predicted"/>
<dbReference type="Proteomes" id="UP001500635">
    <property type="component" value="Unassembled WGS sequence"/>
</dbReference>
<keyword evidence="2" id="KW-1185">Reference proteome</keyword>
<name>A0ABP8J6K0_9ACTN</name>
<evidence type="ECO:0000313" key="1">
    <source>
        <dbReference type="EMBL" id="GAA4385901.1"/>
    </source>
</evidence>
<comment type="caution">
    <text evidence="1">The sequence shown here is derived from an EMBL/GenBank/DDBJ whole genome shotgun (WGS) entry which is preliminary data.</text>
</comment>
<gene>
    <name evidence="1" type="ORF">GCM10023147_08310</name>
</gene>
<sequence>MDDTRCNTVPMYSGVRLVPQAADAVATISVGDAGWWLVSVRGEAHQQPCPTLEDALYDARQLGHEAGFDGIVTVRPADEATVDVLAAHRDRLLAVAAEITAWISG</sequence>
<dbReference type="EMBL" id="BAABFR010000008">
    <property type="protein sequence ID" value="GAA4385901.1"/>
    <property type="molecule type" value="Genomic_DNA"/>
</dbReference>